<evidence type="ECO:0000259" key="2">
    <source>
        <dbReference type="Pfam" id="PF13239"/>
    </source>
</evidence>
<accession>A0ABU3P9M2</accession>
<dbReference type="EMBL" id="JAVXZY010000002">
    <property type="protein sequence ID" value="MDT8999274.1"/>
    <property type="molecule type" value="Genomic_DNA"/>
</dbReference>
<evidence type="ECO:0000256" key="1">
    <source>
        <dbReference type="SAM" id="Phobius"/>
    </source>
</evidence>
<reference evidence="3" key="1">
    <citation type="submission" date="2023-09" db="EMBL/GenBank/DDBJ databases">
        <title>Paucibacter sp. APW11 Genome sequencing and assembly.</title>
        <authorList>
            <person name="Kim I."/>
        </authorList>
    </citation>
    <scope>NUCLEOTIDE SEQUENCE</scope>
    <source>
        <strain evidence="3">APW11</strain>
    </source>
</reference>
<gene>
    <name evidence="3" type="ORF">RQP53_08360</name>
</gene>
<organism evidence="3 4">
    <name type="scientific">Roseateles aquae</name>
    <dbReference type="NCBI Taxonomy" id="3077235"/>
    <lineage>
        <taxon>Bacteria</taxon>
        <taxon>Pseudomonadati</taxon>
        <taxon>Pseudomonadota</taxon>
        <taxon>Betaproteobacteria</taxon>
        <taxon>Burkholderiales</taxon>
        <taxon>Sphaerotilaceae</taxon>
        <taxon>Roseateles</taxon>
    </lineage>
</organism>
<dbReference type="Proteomes" id="UP001246372">
    <property type="component" value="Unassembled WGS sequence"/>
</dbReference>
<feature type="transmembrane region" description="Helical" evidence="1">
    <location>
        <begin position="37"/>
        <end position="56"/>
    </location>
</feature>
<keyword evidence="1" id="KW-1133">Transmembrane helix</keyword>
<protein>
    <submittedName>
        <fullName evidence="3">2TM domain-containing protein</fullName>
    </submittedName>
</protein>
<sequence length="113" mass="12537">MEQQAQLNAASISGPDTAASASTAELQRRAKARVDQLVALIIHAAVYLIVNTALQAMPELAELAAWSPFPDFTLRFWTLCLLAHGLLVVPSFFMAPWYEQLIAREMRRLAPRS</sequence>
<keyword evidence="4" id="KW-1185">Reference proteome</keyword>
<proteinExistence type="predicted"/>
<name>A0ABU3P9M2_9BURK</name>
<feature type="domain" description="2TM" evidence="2">
    <location>
        <begin position="28"/>
        <end position="106"/>
    </location>
</feature>
<keyword evidence="1" id="KW-0812">Transmembrane</keyword>
<evidence type="ECO:0000313" key="3">
    <source>
        <dbReference type="EMBL" id="MDT8999274.1"/>
    </source>
</evidence>
<dbReference type="Pfam" id="PF13239">
    <property type="entry name" value="2TM"/>
    <property type="match status" value="1"/>
</dbReference>
<dbReference type="RefSeq" id="WP_315649764.1">
    <property type="nucleotide sequence ID" value="NZ_JAVXZY010000002.1"/>
</dbReference>
<evidence type="ECO:0000313" key="4">
    <source>
        <dbReference type="Proteomes" id="UP001246372"/>
    </source>
</evidence>
<keyword evidence="1" id="KW-0472">Membrane</keyword>
<feature type="transmembrane region" description="Helical" evidence="1">
    <location>
        <begin position="76"/>
        <end position="98"/>
    </location>
</feature>
<comment type="caution">
    <text evidence="3">The sequence shown here is derived from an EMBL/GenBank/DDBJ whole genome shotgun (WGS) entry which is preliminary data.</text>
</comment>
<dbReference type="InterPro" id="IPR025698">
    <property type="entry name" value="2TM_dom"/>
</dbReference>